<dbReference type="GO" id="GO:0003824">
    <property type="term" value="F:catalytic activity"/>
    <property type="evidence" value="ECO:0007669"/>
    <property type="project" value="InterPro"/>
</dbReference>
<dbReference type="PANTHER" id="PTHR33273">
    <property type="entry name" value="DOMAIN-CONTAINING PROTEIN, PUTATIVE-RELATED"/>
    <property type="match status" value="1"/>
</dbReference>
<dbReference type="Gene3D" id="3.60.10.10">
    <property type="entry name" value="Endonuclease/exonuclease/phosphatase"/>
    <property type="match status" value="1"/>
</dbReference>
<keyword evidence="3" id="KW-1185">Reference proteome</keyword>
<feature type="domain" description="Endonuclease/exonuclease/phosphatase" evidence="1">
    <location>
        <begin position="61"/>
        <end position="169"/>
    </location>
</feature>
<dbReference type="Pfam" id="PF14529">
    <property type="entry name" value="Exo_endo_phos_2"/>
    <property type="match status" value="1"/>
</dbReference>
<evidence type="ECO:0000259" key="1">
    <source>
        <dbReference type="Pfam" id="PF14529"/>
    </source>
</evidence>
<evidence type="ECO:0000313" key="2">
    <source>
        <dbReference type="EnsemblMetazoa" id="XP_019755409.1"/>
    </source>
</evidence>
<reference evidence="2" key="2">
    <citation type="submission" date="2024-08" db="UniProtKB">
        <authorList>
            <consortium name="EnsemblMetazoa"/>
        </authorList>
    </citation>
    <scope>IDENTIFICATION</scope>
</reference>
<organism evidence="2 3">
    <name type="scientific">Dendroctonus ponderosae</name>
    <name type="common">Mountain pine beetle</name>
    <dbReference type="NCBI Taxonomy" id="77166"/>
    <lineage>
        <taxon>Eukaryota</taxon>
        <taxon>Metazoa</taxon>
        <taxon>Ecdysozoa</taxon>
        <taxon>Arthropoda</taxon>
        <taxon>Hexapoda</taxon>
        <taxon>Insecta</taxon>
        <taxon>Pterygota</taxon>
        <taxon>Neoptera</taxon>
        <taxon>Endopterygota</taxon>
        <taxon>Coleoptera</taxon>
        <taxon>Polyphaga</taxon>
        <taxon>Cucujiformia</taxon>
        <taxon>Curculionidae</taxon>
        <taxon>Scolytinae</taxon>
        <taxon>Dendroctonus</taxon>
    </lineage>
</organism>
<dbReference type="SUPFAM" id="SSF56219">
    <property type="entry name" value="DNase I-like"/>
    <property type="match status" value="1"/>
</dbReference>
<protein>
    <recommendedName>
        <fullName evidence="1">Endonuclease/exonuclease/phosphatase domain-containing protein</fullName>
    </recommendedName>
</protein>
<dbReference type="InterPro" id="IPR036691">
    <property type="entry name" value="Endo/exonu/phosph_ase_sf"/>
</dbReference>
<dbReference type="InterPro" id="IPR005135">
    <property type="entry name" value="Endo/exonuclease/phosphatase"/>
</dbReference>
<dbReference type="EnsemblMetazoa" id="XM_019899850.1">
    <property type="protein sequence ID" value="XP_019755409.1"/>
    <property type="gene ID" value="LOC109534253"/>
</dbReference>
<dbReference type="AlphaFoldDB" id="A0AAR5P2Q3"/>
<dbReference type="PANTHER" id="PTHR33273:SF4">
    <property type="entry name" value="ENDONUCLEASE_EXONUCLEASE_PHOSPHATASE DOMAIN-CONTAINING PROTEIN"/>
    <property type="match status" value="1"/>
</dbReference>
<accession>A0AAR5P2Q3</accession>
<sequence length="169" mass="18905">MLKPGDRFTLRNYQTHRADRPTRGGGTLVAVKRSIQHHEIVKPSANLEESIVAVQMEKSEIRVGSVYVSPSATLCPEDVQRLFPDDRPMIHGGDFNAKNTNWGCNFNNARGNMLSNEARKNLFEIAAPQEPTHIAQNGRDDILDIFLYKNAGRLSSPEVLQELSSDHLP</sequence>
<evidence type="ECO:0000313" key="3">
    <source>
        <dbReference type="Proteomes" id="UP000019118"/>
    </source>
</evidence>
<reference evidence="3" key="1">
    <citation type="journal article" date="2013" name="Genome Biol.">
        <title>Draft genome of the mountain pine beetle, Dendroctonus ponderosae Hopkins, a major forest pest.</title>
        <authorList>
            <person name="Keeling C.I."/>
            <person name="Yuen M.M."/>
            <person name="Liao N.Y."/>
            <person name="Docking T.R."/>
            <person name="Chan S.K."/>
            <person name="Taylor G.A."/>
            <person name="Palmquist D.L."/>
            <person name="Jackman S.D."/>
            <person name="Nguyen A."/>
            <person name="Li M."/>
            <person name="Henderson H."/>
            <person name="Janes J.K."/>
            <person name="Zhao Y."/>
            <person name="Pandoh P."/>
            <person name="Moore R."/>
            <person name="Sperling F.A."/>
            <person name="Huber D.P."/>
            <person name="Birol I."/>
            <person name="Jones S.J."/>
            <person name="Bohlmann J."/>
        </authorList>
    </citation>
    <scope>NUCLEOTIDE SEQUENCE</scope>
</reference>
<name>A0AAR5P2Q3_DENPD</name>
<dbReference type="Proteomes" id="UP000019118">
    <property type="component" value="Unassembled WGS sequence"/>
</dbReference>
<proteinExistence type="predicted"/>